<dbReference type="EMBL" id="RAWE01000044">
    <property type="protein sequence ID" value="RKH03192.1"/>
    <property type="molecule type" value="Genomic_DNA"/>
</dbReference>
<proteinExistence type="predicted"/>
<comment type="caution">
    <text evidence="1">The sequence shown here is derived from an EMBL/GenBank/DDBJ whole genome shotgun (WGS) entry which is preliminary data.</text>
</comment>
<dbReference type="AlphaFoldDB" id="A0A3A8KL87"/>
<name>A0A3A8KL87_9BACT</name>
<reference evidence="2" key="1">
    <citation type="submission" date="2018-09" db="EMBL/GenBank/DDBJ databases">
        <authorList>
            <person name="Livingstone P.G."/>
            <person name="Whitworth D.E."/>
        </authorList>
    </citation>
    <scope>NUCLEOTIDE SEQUENCE [LARGE SCALE GENOMIC DNA]</scope>
    <source>
        <strain evidence="2">CA043D</strain>
    </source>
</reference>
<accession>A0A3A8KL87</accession>
<evidence type="ECO:0000313" key="1">
    <source>
        <dbReference type="EMBL" id="RKH03192.1"/>
    </source>
</evidence>
<evidence type="ECO:0000313" key="2">
    <source>
        <dbReference type="Proteomes" id="UP000268313"/>
    </source>
</evidence>
<organism evidence="1 2">
    <name type="scientific">Corallococcus carmarthensis</name>
    <dbReference type="NCBI Taxonomy" id="2316728"/>
    <lineage>
        <taxon>Bacteria</taxon>
        <taxon>Pseudomonadati</taxon>
        <taxon>Myxococcota</taxon>
        <taxon>Myxococcia</taxon>
        <taxon>Myxococcales</taxon>
        <taxon>Cystobacterineae</taxon>
        <taxon>Myxococcaceae</taxon>
        <taxon>Corallococcus</taxon>
    </lineage>
</organism>
<protein>
    <recommendedName>
        <fullName evidence="3">JAB domain-containing protein</fullName>
    </recommendedName>
</protein>
<evidence type="ECO:0008006" key="3">
    <source>
        <dbReference type="Google" id="ProtNLM"/>
    </source>
</evidence>
<dbReference type="OrthoDB" id="5524580at2"/>
<keyword evidence="2" id="KW-1185">Reference proteome</keyword>
<sequence length="200" mass="22631">MPGFGPFNTFSDALMAACPVILSRPHATAGRKGAQDFDVRWRVSKEYCAWLYYTPAGKYEMSMLTDQSALDDLDRRKSCLLPETVDDARFPAGSLKYVFALHNHPYEGHLSDGDLRMIVSMGRVHGWVMEIGGKKVPLSIVAFFSNSDDLDHPSCDGFFQYIPVTGELKRWTGGARTGWRQEVLGTVTWQDEMHYRIDQK</sequence>
<dbReference type="Proteomes" id="UP000268313">
    <property type="component" value="Unassembled WGS sequence"/>
</dbReference>
<gene>
    <name evidence="1" type="ORF">D7X32_14665</name>
</gene>